<evidence type="ECO:0000256" key="1">
    <source>
        <dbReference type="SAM" id="MobiDB-lite"/>
    </source>
</evidence>
<proteinExistence type="predicted"/>
<sequence>MANEGDDDIRAAEKGAEEDGGGGPPPGGDGDRGPWNGASTGGCRGAAADGSRRRLLRRGFNDIMAIVVVNFFVSTPLCRHQRPGGSPLTRIAQMLVVSARKWSVEVPADRSRLHESSIKGSHKLEHTKQFACLDRAAVETPEDMTSSSSAWRPCVSLRCDIAMPASPSSPPLPCFRSPPPPFRPRGPPRRTRPLPPMNWIDPLATGEQGQFGLIKPHSSENAQNSQYGKVAVTRCLGRVFAVMDRELAWG</sequence>
<feature type="compositionally biased region" description="Basic and acidic residues" evidence="1">
    <location>
        <begin position="8"/>
        <end position="17"/>
    </location>
</feature>
<feature type="region of interest" description="Disordered" evidence="1">
    <location>
        <begin position="169"/>
        <end position="193"/>
    </location>
</feature>
<reference evidence="3" key="2">
    <citation type="journal article" date="2008" name="Nucleic Acids Res.">
        <title>The rice annotation project database (RAP-DB): 2008 update.</title>
        <authorList>
            <consortium name="The rice annotation project (RAP)"/>
        </authorList>
    </citation>
    <scope>GENOME REANNOTATION</scope>
    <source>
        <strain evidence="3">cv. Nipponbare</strain>
    </source>
</reference>
<evidence type="ECO:0000313" key="2">
    <source>
        <dbReference type="EMBL" id="CAE05955.3"/>
    </source>
</evidence>
<feature type="compositionally biased region" description="Pro residues" evidence="1">
    <location>
        <begin position="169"/>
        <end position="185"/>
    </location>
</feature>
<evidence type="ECO:0000313" key="3">
    <source>
        <dbReference type="Proteomes" id="UP000000763"/>
    </source>
</evidence>
<gene>
    <name evidence="2" type="ORF">OSJNBb0088C09.14</name>
</gene>
<organism evidence="2 3">
    <name type="scientific">Oryza sativa subsp. japonica</name>
    <name type="common">Rice</name>
    <dbReference type="NCBI Taxonomy" id="39947"/>
    <lineage>
        <taxon>Eukaryota</taxon>
        <taxon>Viridiplantae</taxon>
        <taxon>Streptophyta</taxon>
        <taxon>Embryophyta</taxon>
        <taxon>Tracheophyta</taxon>
        <taxon>Spermatophyta</taxon>
        <taxon>Magnoliopsida</taxon>
        <taxon>Liliopsida</taxon>
        <taxon>Poales</taxon>
        <taxon>Poaceae</taxon>
        <taxon>BOP clade</taxon>
        <taxon>Oryzoideae</taxon>
        <taxon>Oryzeae</taxon>
        <taxon>Oryzinae</taxon>
        <taxon>Oryza</taxon>
        <taxon>Oryza sativa</taxon>
    </lineage>
</organism>
<name>A0A5S6R8V5_ORYSJ</name>
<reference evidence="3" key="1">
    <citation type="journal article" date="2005" name="Nature">
        <title>The map-based sequence of the rice genome.</title>
        <authorList>
            <consortium name="International rice genome sequencing project (IRGSP)"/>
            <person name="Matsumoto T."/>
            <person name="Wu J."/>
            <person name="Kanamori H."/>
            <person name="Katayose Y."/>
            <person name="Fujisawa M."/>
            <person name="Namiki N."/>
            <person name="Mizuno H."/>
            <person name="Yamamoto K."/>
            <person name="Antonio B.A."/>
            <person name="Baba T."/>
            <person name="Sakata K."/>
            <person name="Nagamura Y."/>
            <person name="Aoki H."/>
            <person name="Arikawa K."/>
            <person name="Arita K."/>
            <person name="Bito T."/>
            <person name="Chiden Y."/>
            <person name="Fujitsuka N."/>
            <person name="Fukunaka R."/>
            <person name="Hamada M."/>
            <person name="Harada C."/>
            <person name="Hayashi A."/>
            <person name="Hijishita S."/>
            <person name="Honda M."/>
            <person name="Hosokawa S."/>
            <person name="Ichikawa Y."/>
            <person name="Idonuma A."/>
            <person name="Iijima M."/>
            <person name="Ikeda M."/>
            <person name="Ikeno M."/>
            <person name="Ito K."/>
            <person name="Ito S."/>
            <person name="Ito T."/>
            <person name="Ito Y."/>
            <person name="Ito Y."/>
            <person name="Iwabuchi A."/>
            <person name="Kamiya K."/>
            <person name="Karasawa W."/>
            <person name="Kurita K."/>
            <person name="Katagiri S."/>
            <person name="Kikuta A."/>
            <person name="Kobayashi H."/>
            <person name="Kobayashi N."/>
            <person name="Machita K."/>
            <person name="Maehara T."/>
            <person name="Masukawa M."/>
            <person name="Mizubayashi T."/>
            <person name="Mukai Y."/>
            <person name="Nagasaki H."/>
            <person name="Nagata Y."/>
            <person name="Naito S."/>
            <person name="Nakashima M."/>
            <person name="Nakama Y."/>
            <person name="Nakamichi Y."/>
            <person name="Nakamura M."/>
            <person name="Meguro A."/>
            <person name="Negishi M."/>
            <person name="Ohta I."/>
            <person name="Ohta T."/>
            <person name="Okamoto M."/>
            <person name="Ono N."/>
            <person name="Saji S."/>
            <person name="Sakaguchi M."/>
            <person name="Sakai K."/>
            <person name="Shibata M."/>
            <person name="Shimokawa T."/>
            <person name="Song J."/>
            <person name="Takazaki Y."/>
            <person name="Terasawa K."/>
            <person name="Tsugane M."/>
            <person name="Tsuji K."/>
            <person name="Ueda S."/>
            <person name="Waki K."/>
            <person name="Yamagata H."/>
            <person name="Yamamoto M."/>
            <person name="Yamamoto S."/>
            <person name="Yamane H."/>
            <person name="Yoshiki S."/>
            <person name="Yoshihara R."/>
            <person name="Yukawa K."/>
            <person name="Zhong H."/>
            <person name="Yano M."/>
            <person name="Yuan Q."/>
            <person name="Ouyang S."/>
            <person name="Liu J."/>
            <person name="Jones K.M."/>
            <person name="Gansberger K."/>
            <person name="Moffat K."/>
            <person name="Hill J."/>
            <person name="Bera J."/>
            <person name="Fadrosh D."/>
            <person name="Jin S."/>
            <person name="Johri S."/>
            <person name="Kim M."/>
            <person name="Overton L."/>
            <person name="Reardon M."/>
            <person name="Tsitrin T."/>
            <person name="Vuong H."/>
            <person name="Weaver B."/>
            <person name="Ciecko A."/>
            <person name="Tallon L."/>
            <person name="Jackson J."/>
            <person name="Pai G."/>
            <person name="Aken S.V."/>
            <person name="Utterback T."/>
            <person name="Reidmuller S."/>
            <person name="Feldblyum T."/>
            <person name="Hsiao J."/>
            <person name="Zismann V."/>
            <person name="Iobst S."/>
            <person name="de Vazeille A.R."/>
            <person name="Buell C.R."/>
            <person name="Ying K."/>
            <person name="Li Y."/>
            <person name="Lu T."/>
            <person name="Huang Y."/>
            <person name="Zhao Q."/>
            <person name="Feng Q."/>
            <person name="Zhang L."/>
            <person name="Zhu J."/>
            <person name="Weng Q."/>
            <person name="Mu J."/>
            <person name="Lu Y."/>
            <person name="Fan D."/>
            <person name="Liu Y."/>
            <person name="Guan J."/>
            <person name="Zhang Y."/>
            <person name="Yu S."/>
            <person name="Liu X."/>
            <person name="Zhang Y."/>
            <person name="Hong G."/>
            <person name="Han B."/>
            <person name="Choisne N."/>
            <person name="Demange N."/>
            <person name="Orjeda G."/>
            <person name="Samain S."/>
            <person name="Cattolico L."/>
            <person name="Pelletier E."/>
            <person name="Couloux A."/>
            <person name="Segurens B."/>
            <person name="Wincker P."/>
            <person name="D'Hont A."/>
            <person name="Scarpelli C."/>
            <person name="Weissenbach J."/>
            <person name="Salanoubat M."/>
            <person name="Quetier F."/>
            <person name="Yu Y."/>
            <person name="Kim H.R."/>
            <person name="Rambo T."/>
            <person name="Currie J."/>
            <person name="Collura K."/>
            <person name="Luo M."/>
            <person name="Yang T."/>
            <person name="Ammiraju J.S.S."/>
            <person name="Engler F."/>
            <person name="Soderlund C."/>
            <person name="Wing R.A."/>
            <person name="Palmer L.E."/>
            <person name="de la Bastide M."/>
            <person name="Spiegel L."/>
            <person name="Nascimento L."/>
            <person name="Zutavern T."/>
            <person name="O'Shaughnessy A."/>
            <person name="Dike S."/>
            <person name="Dedhia N."/>
            <person name="Preston R."/>
            <person name="Balija V."/>
            <person name="McCombie W.R."/>
            <person name="Chow T."/>
            <person name="Chen H."/>
            <person name="Chung M."/>
            <person name="Chen C."/>
            <person name="Shaw J."/>
            <person name="Wu H."/>
            <person name="Hsiao K."/>
            <person name="Chao Y."/>
            <person name="Chu M."/>
            <person name="Cheng C."/>
            <person name="Hour A."/>
            <person name="Lee P."/>
            <person name="Lin S."/>
            <person name="Lin Y."/>
            <person name="Liou J."/>
            <person name="Liu S."/>
            <person name="Hsing Y."/>
            <person name="Raghuvanshi S."/>
            <person name="Mohanty A."/>
            <person name="Bharti A.K."/>
            <person name="Gaur A."/>
            <person name="Gupta V."/>
            <person name="Kumar D."/>
            <person name="Ravi V."/>
            <person name="Vij S."/>
            <person name="Kapur A."/>
            <person name="Khurana P."/>
            <person name="Khurana P."/>
            <person name="Khurana J.P."/>
            <person name="Tyagi A.K."/>
            <person name="Gaikwad K."/>
            <person name="Singh A."/>
            <person name="Dalal V."/>
            <person name="Srivastava S."/>
            <person name="Dixit A."/>
            <person name="Pal A.K."/>
            <person name="Ghazi I.A."/>
            <person name="Yadav M."/>
            <person name="Pandit A."/>
            <person name="Bhargava A."/>
            <person name="Sureshbabu K."/>
            <person name="Batra K."/>
            <person name="Sharma T.R."/>
            <person name="Mohapatra T."/>
            <person name="Singh N.K."/>
            <person name="Messing J."/>
            <person name="Nelson A.B."/>
            <person name="Fuks G."/>
            <person name="Kavchok S."/>
            <person name="Keizer G."/>
            <person name="Linton E."/>
            <person name="Llaca V."/>
            <person name="Song R."/>
            <person name="Tanyolac B."/>
            <person name="Young S."/>
            <person name="Ho-Il K."/>
            <person name="Hahn J.H."/>
            <person name="Sangsakoo G."/>
            <person name="Vanavichit A."/>
            <person name="de Mattos Luiz.A.T."/>
            <person name="Zimmer P.D."/>
            <person name="Malone G."/>
            <person name="Dellagostin O."/>
            <person name="de Oliveira A.C."/>
            <person name="Bevan M."/>
            <person name="Bancroft I."/>
            <person name="Minx P."/>
            <person name="Cordum H."/>
            <person name="Wilson R."/>
            <person name="Cheng Z."/>
            <person name="Jin W."/>
            <person name="Jiang J."/>
            <person name="Leong S.A."/>
            <person name="Iwama H."/>
            <person name="Gojobori T."/>
            <person name="Itoh T."/>
            <person name="Niimura Y."/>
            <person name="Fujii Y."/>
            <person name="Habara T."/>
            <person name="Sakai H."/>
            <person name="Sato Y."/>
            <person name="Wilson G."/>
            <person name="Kumar K."/>
            <person name="McCouch S."/>
            <person name="Juretic N."/>
            <person name="Hoen D."/>
            <person name="Wright S."/>
            <person name="Bruskiewich R."/>
            <person name="Bureau T."/>
            <person name="Miyao A."/>
            <person name="Hirochika H."/>
            <person name="Nishikawa T."/>
            <person name="Kadowaki K."/>
            <person name="Sugiura M."/>
            <person name="Burr B."/>
            <person name="Sasaki T."/>
        </authorList>
    </citation>
    <scope>NUCLEOTIDE SEQUENCE [LARGE SCALE GENOMIC DNA]</scope>
    <source>
        <strain evidence="3">cv. Nipponbare</strain>
    </source>
</reference>
<dbReference type="Gene3D" id="1.20.1250.20">
    <property type="entry name" value="MFS general substrate transporter like domains"/>
    <property type="match status" value="1"/>
</dbReference>
<accession>A0A5S6R8V5</accession>
<dbReference type="Proteomes" id="UP000000763">
    <property type="component" value="Chromosome 4"/>
</dbReference>
<feature type="region of interest" description="Disordered" evidence="1">
    <location>
        <begin position="1"/>
        <end position="48"/>
    </location>
</feature>
<dbReference type="InterPro" id="IPR036259">
    <property type="entry name" value="MFS_trans_sf"/>
</dbReference>
<dbReference type="AlphaFoldDB" id="A0A5S6R8V5"/>
<protein>
    <submittedName>
        <fullName evidence="2">OSJNBb0088C09.14 protein</fullName>
    </submittedName>
</protein>
<dbReference type="EMBL" id="AL731628">
    <property type="protein sequence ID" value="CAE05955.3"/>
    <property type="molecule type" value="Genomic_DNA"/>
</dbReference>